<evidence type="ECO:0000313" key="2">
    <source>
        <dbReference type="Proteomes" id="UP001162501"/>
    </source>
</evidence>
<reference evidence="1" key="2">
    <citation type="submission" date="2025-03" db="EMBL/GenBank/DDBJ databases">
        <authorList>
            <consortium name="ELIXIR-Norway"/>
            <consortium name="Elixir Norway"/>
        </authorList>
    </citation>
    <scope>NUCLEOTIDE SEQUENCE</scope>
</reference>
<accession>A0AC59YDW7</accession>
<organism evidence="1 2">
    <name type="scientific">Rangifer tarandus platyrhynchus</name>
    <name type="common">Svalbard reindeer</name>
    <dbReference type="NCBI Taxonomy" id="3082113"/>
    <lineage>
        <taxon>Eukaryota</taxon>
        <taxon>Metazoa</taxon>
        <taxon>Chordata</taxon>
        <taxon>Craniata</taxon>
        <taxon>Vertebrata</taxon>
        <taxon>Euteleostomi</taxon>
        <taxon>Mammalia</taxon>
        <taxon>Eutheria</taxon>
        <taxon>Laurasiatheria</taxon>
        <taxon>Artiodactyla</taxon>
        <taxon>Ruminantia</taxon>
        <taxon>Pecora</taxon>
        <taxon>Cervidae</taxon>
        <taxon>Odocoileinae</taxon>
        <taxon>Rangifer</taxon>
    </lineage>
</organism>
<sequence length="145" mass="15713">MCHTAGRHTASADPLFVIPQTQATDPTFRIYAEFPGEVKAAQRNIKAGSEPGLSPSLRRPRASPFKRTSLRVPGPYLRPHLFPCCCTAPRSDSRRYSTAAARNHRPTHSPSTRTVLSGGIVSLEGEAAGEFPLVLASQRVGRCAF</sequence>
<gene>
    <name evidence="1" type="ORF">MRATA1EN22A_LOCUS5028</name>
</gene>
<dbReference type="EMBL" id="OX596098">
    <property type="protein sequence ID" value="CAM9616912.1"/>
    <property type="molecule type" value="Genomic_DNA"/>
</dbReference>
<dbReference type="Proteomes" id="UP001162501">
    <property type="component" value="Chromosome 14"/>
</dbReference>
<name>A0AC59YDW7_RANTA</name>
<reference evidence="1" key="1">
    <citation type="submission" date="2023-05" db="EMBL/GenBank/DDBJ databases">
        <authorList>
            <consortium name="ELIXIR-Norway"/>
        </authorList>
    </citation>
    <scope>NUCLEOTIDE SEQUENCE</scope>
</reference>
<proteinExistence type="predicted"/>
<evidence type="ECO:0000313" key="1">
    <source>
        <dbReference type="EMBL" id="CAM9616912.1"/>
    </source>
</evidence>
<protein>
    <submittedName>
        <fullName evidence="1">Uncharacterized protein</fullName>
    </submittedName>
</protein>